<dbReference type="OrthoDB" id="548169at2759"/>
<evidence type="ECO:0000256" key="1">
    <source>
        <dbReference type="SAM" id="MobiDB-lite"/>
    </source>
</evidence>
<evidence type="ECO:0000313" key="3">
    <source>
        <dbReference type="Proteomes" id="UP000247498"/>
    </source>
</evidence>
<protein>
    <submittedName>
        <fullName evidence="2">Uncharacterized protein</fullName>
    </submittedName>
</protein>
<feature type="region of interest" description="Disordered" evidence="1">
    <location>
        <begin position="1"/>
        <end position="68"/>
    </location>
</feature>
<organism evidence="2 3">
    <name type="scientific">Raphidocelis subcapitata</name>
    <dbReference type="NCBI Taxonomy" id="307507"/>
    <lineage>
        <taxon>Eukaryota</taxon>
        <taxon>Viridiplantae</taxon>
        <taxon>Chlorophyta</taxon>
        <taxon>core chlorophytes</taxon>
        <taxon>Chlorophyceae</taxon>
        <taxon>CS clade</taxon>
        <taxon>Sphaeropleales</taxon>
        <taxon>Selenastraceae</taxon>
        <taxon>Raphidocelis</taxon>
    </lineage>
</organism>
<gene>
    <name evidence="2" type="ORF">Rsub_01460</name>
</gene>
<comment type="caution">
    <text evidence="2">The sequence shown here is derived from an EMBL/GenBank/DDBJ whole genome shotgun (WGS) entry which is preliminary data.</text>
</comment>
<feature type="compositionally biased region" description="Gly residues" evidence="1">
    <location>
        <begin position="56"/>
        <end position="67"/>
    </location>
</feature>
<name>A0A2V0NN32_9CHLO</name>
<dbReference type="InParanoid" id="A0A2V0NN32"/>
<dbReference type="InterPro" id="IPR038538">
    <property type="entry name" value="MTERF_sf"/>
</dbReference>
<keyword evidence="3" id="KW-1185">Reference proteome</keyword>
<sequence length="268" mass="27643">MSGAARPGCLARPESGAKGRGRPARTAGVVAAPGLAPRRPRAPRRAPPAPAAAAAAGGGGDGPGPSGRGELAAELAAVLSAQLGLAAADADAAASALAAAGVPPAAAAARAAALRARFRPADAAALARLAPRALAVDVPAWLEFLRPWAPDGGELWKLLRYHHEALAATSVFTAGRAILFLKSLGWTDADVARRLLPCHCALLAREEAELAAVVARLRALEIDEARVRDLLFQCPGLLYEFGDEQLALAERAFEVNRTKYAFMGSYEV</sequence>
<reference evidence="2 3" key="1">
    <citation type="journal article" date="2018" name="Sci. Rep.">
        <title>Raphidocelis subcapitata (=Pseudokirchneriella subcapitata) provides an insight into genome evolution and environmental adaptations in the Sphaeropleales.</title>
        <authorList>
            <person name="Suzuki S."/>
            <person name="Yamaguchi H."/>
            <person name="Nakajima N."/>
            <person name="Kawachi M."/>
        </authorList>
    </citation>
    <scope>NUCLEOTIDE SEQUENCE [LARGE SCALE GENOMIC DNA]</scope>
    <source>
        <strain evidence="2 3">NIES-35</strain>
    </source>
</reference>
<evidence type="ECO:0000313" key="2">
    <source>
        <dbReference type="EMBL" id="GBF88961.1"/>
    </source>
</evidence>
<dbReference type="Proteomes" id="UP000247498">
    <property type="component" value="Unassembled WGS sequence"/>
</dbReference>
<accession>A0A2V0NN32</accession>
<proteinExistence type="predicted"/>
<dbReference type="Gene3D" id="1.25.70.10">
    <property type="entry name" value="Transcription termination factor 3, mitochondrial"/>
    <property type="match status" value="1"/>
</dbReference>
<dbReference type="AlphaFoldDB" id="A0A2V0NN32"/>
<dbReference type="EMBL" id="BDRX01000007">
    <property type="protein sequence ID" value="GBF88961.1"/>
    <property type="molecule type" value="Genomic_DNA"/>
</dbReference>